<gene>
    <name evidence="2" type="ORF">FIV42_09950</name>
</gene>
<reference evidence="2 3" key="1">
    <citation type="submission" date="2019-06" db="EMBL/GenBank/DDBJ databases">
        <title>Persicimonas caeni gen. nov., sp. nov., a predatory bacterium isolated from solar saltern.</title>
        <authorList>
            <person name="Wang S."/>
        </authorList>
    </citation>
    <scope>NUCLEOTIDE SEQUENCE [LARGE SCALE GENOMIC DNA]</scope>
    <source>
        <strain evidence="2 3">YN101</strain>
    </source>
</reference>
<dbReference type="Proteomes" id="UP000315995">
    <property type="component" value="Chromosome"/>
</dbReference>
<evidence type="ECO:0000313" key="3">
    <source>
        <dbReference type="Proteomes" id="UP000315995"/>
    </source>
</evidence>
<dbReference type="OrthoDB" id="5510294at2"/>
<dbReference type="AlphaFoldDB" id="A0A4Y6PS44"/>
<dbReference type="RefSeq" id="WP_141197532.1">
    <property type="nucleotide sequence ID" value="NZ_CP041186.1"/>
</dbReference>
<dbReference type="PROSITE" id="PS51257">
    <property type="entry name" value="PROKAR_LIPOPROTEIN"/>
    <property type="match status" value="1"/>
</dbReference>
<proteinExistence type="predicted"/>
<feature type="region of interest" description="Disordered" evidence="1">
    <location>
        <begin position="32"/>
        <end position="74"/>
    </location>
</feature>
<evidence type="ECO:0008006" key="4">
    <source>
        <dbReference type="Google" id="ProtNLM"/>
    </source>
</evidence>
<accession>A0A4Y6PS44</accession>
<name>A0A4Y6PS44_PERCE</name>
<protein>
    <recommendedName>
        <fullName evidence="4">Dickkopf N-terminal cysteine-rich domain-containing protein</fullName>
    </recommendedName>
</protein>
<evidence type="ECO:0000313" key="2">
    <source>
        <dbReference type="EMBL" id="QDG51043.1"/>
    </source>
</evidence>
<accession>A0A5B8Y3N1</accession>
<sequence>MSHRIRHLGSFLIVAMALTGCTNETRLVSTLDNGDASHNDVSPQDAADPDTTLPPQDTGPDTTEVDTGPNPPEGPSVAIYCAQAARVMCDRLYECADATVTLRSQLEGNFGFDDQYECRQKMTRRMVEFCHPAAISAQKGRLDYSPQAADTCLDTMQTTSCADFAAGLPPLRFMTLFEPTFCGDIGVATRQPSDACLSHSDCTGEDAYCDGSSYVGNVATNGTCGVRGQAGQSCTLPEDCAEGLYCDRDGVCSEPPGENEPCTSICQSGLICNREVDECRPLGGDSDPCYEAIECQPDLACGADNTCQTPPANGESCFERCQPDLKCNLQTGTCEPLPSQGEDCSGECADGFVCGADSTCQPIASEGDSCASNDCTDGLLCTNATATCVVPALVDTSCEPGNCVWYATCHPSGTCDPLPSLGEACTGACIEPAVCSGGTCTDPSNLEPCDSGSCSAADEFCDDGVCVKG</sequence>
<evidence type="ECO:0000256" key="1">
    <source>
        <dbReference type="SAM" id="MobiDB-lite"/>
    </source>
</evidence>
<dbReference type="EMBL" id="CP041186">
    <property type="protein sequence ID" value="QDG51043.1"/>
    <property type="molecule type" value="Genomic_DNA"/>
</dbReference>
<keyword evidence="3" id="KW-1185">Reference proteome</keyword>
<organism evidence="2 3">
    <name type="scientific">Persicimonas caeni</name>
    <dbReference type="NCBI Taxonomy" id="2292766"/>
    <lineage>
        <taxon>Bacteria</taxon>
        <taxon>Deltaproteobacteria</taxon>
        <taxon>Bradymonadales</taxon>
        <taxon>Bradymonadaceae</taxon>
        <taxon>Persicimonas</taxon>
    </lineage>
</organism>